<dbReference type="AlphaFoldDB" id="A0A0R1SDY7"/>
<gene>
    <name evidence="3" type="ORF">FC85_GL002683</name>
</gene>
<sequence length="313" mass="34954">MIKQKIAACLATIGISFGILGATTITSHAASLSIPDISEWQGKITNLQAQNLKNQVSFVINRRQYGSSYVDKYATNNTALYVKYGIPFGEYDYAMFTSAASAKTEALNFYNRSNKNAKFYVLDFEQNNAGGASKAAVNAWYNEMRSLTNKKLVFYSYQSFATTYAGSIRNKFDAQWIANYSARPTITTDLWQYTNKHYLAALGKYLDDSKVMTTSHPVSWWTGDSSTATALQASSIVKTPKYYHALNSSEQITASRKVYLYDSKTFSKANRTKALSAGQNLKVKSVTKRSTGSYYFTTTDGQYVTANRSYVNE</sequence>
<dbReference type="GO" id="GO:0016052">
    <property type="term" value="P:carbohydrate catabolic process"/>
    <property type="evidence" value="ECO:0007669"/>
    <property type="project" value="TreeGrafter"/>
</dbReference>
<dbReference type="InterPro" id="IPR017853">
    <property type="entry name" value="GH"/>
</dbReference>
<name>A0A0R1SDY7_9LACO</name>
<dbReference type="GO" id="GO:0016998">
    <property type="term" value="P:cell wall macromolecule catabolic process"/>
    <property type="evidence" value="ECO:0007669"/>
    <property type="project" value="InterPro"/>
</dbReference>
<evidence type="ECO:0000313" key="3">
    <source>
        <dbReference type="EMBL" id="KRL67439.1"/>
    </source>
</evidence>
<dbReference type="SUPFAM" id="SSF51445">
    <property type="entry name" value="(Trans)glycosidases"/>
    <property type="match status" value="1"/>
</dbReference>
<dbReference type="Pfam" id="PF01183">
    <property type="entry name" value="Glyco_hydro_25"/>
    <property type="match status" value="1"/>
</dbReference>
<keyword evidence="3" id="KW-0378">Hydrolase</keyword>
<dbReference type="Gene3D" id="3.20.20.80">
    <property type="entry name" value="Glycosidases"/>
    <property type="match status" value="1"/>
</dbReference>
<dbReference type="GO" id="GO:0009253">
    <property type="term" value="P:peptidoglycan catabolic process"/>
    <property type="evidence" value="ECO:0007669"/>
    <property type="project" value="InterPro"/>
</dbReference>
<dbReference type="PANTHER" id="PTHR34135:SF1">
    <property type="entry name" value="GLYCOSYL HYDROLASE FAMILY 25"/>
    <property type="match status" value="1"/>
</dbReference>
<dbReference type="RefSeq" id="WP_083484946.1">
    <property type="nucleotide sequence ID" value="NZ_AZEY01000032.1"/>
</dbReference>
<feature type="domain" description="DUF5776" evidence="2">
    <location>
        <begin position="242"/>
        <end position="311"/>
    </location>
</feature>
<dbReference type="PANTHER" id="PTHR34135">
    <property type="entry name" value="LYSOZYME"/>
    <property type="match status" value="1"/>
</dbReference>
<dbReference type="InterPro" id="IPR044081">
    <property type="entry name" value="DUF5776"/>
</dbReference>
<dbReference type="PATRIC" id="fig|1423739.3.peg.2782"/>
<proteinExistence type="inferred from homology"/>
<dbReference type="Proteomes" id="UP000052013">
    <property type="component" value="Unassembled WGS sequence"/>
</dbReference>
<evidence type="ECO:0000259" key="2">
    <source>
        <dbReference type="Pfam" id="PF19087"/>
    </source>
</evidence>
<dbReference type="EMBL" id="AZEY01000032">
    <property type="protein sequence ID" value="KRL67439.1"/>
    <property type="molecule type" value="Genomic_DNA"/>
</dbReference>
<reference evidence="3 4" key="1">
    <citation type="journal article" date="2015" name="Genome Announc.">
        <title>Expanding the biotechnology potential of lactobacilli through comparative genomics of 213 strains and associated genera.</title>
        <authorList>
            <person name="Sun Z."/>
            <person name="Harris H.M."/>
            <person name="McCann A."/>
            <person name="Guo C."/>
            <person name="Argimon S."/>
            <person name="Zhang W."/>
            <person name="Yang X."/>
            <person name="Jeffery I.B."/>
            <person name="Cooney J.C."/>
            <person name="Kagawa T.F."/>
            <person name="Liu W."/>
            <person name="Song Y."/>
            <person name="Salvetti E."/>
            <person name="Wrobel A."/>
            <person name="Rasinkangas P."/>
            <person name="Parkhill J."/>
            <person name="Rea M.C."/>
            <person name="O'Sullivan O."/>
            <person name="Ritari J."/>
            <person name="Douillard F.P."/>
            <person name="Paul Ross R."/>
            <person name="Yang R."/>
            <person name="Briner A.E."/>
            <person name="Felis G.E."/>
            <person name="de Vos W.M."/>
            <person name="Barrangou R."/>
            <person name="Klaenhammer T.R."/>
            <person name="Caufield P.W."/>
            <person name="Cui Y."/>
            <person name="Zhang H."/>
            <person name="O'Toole P.W."/>
        </authorList>
    </citation>
    <scope>NUCLEOTIDE SEQUENCE [LARGE SCALE GENOMIC DNA]</scope>
    <source>
        <strain evidence="3 4">DSM 14421</strain>
    </source>
</reference>
<protein>
    <submittedName>
        <fullName evidence="3">Glycosyl hydrolase family 25</fullName>
    </submittedName>
</protein>
<dbReference type="GO" id="GO:0003796">
    <property type="term" value="F:lysozyme activity"/>
    <property type="evidence" value="ECO:0007669"/>
    <property type="project" value="InterPro"/>
</dbReference>
<comment type="caution">
    <text evidence="3">The sequence shown here is derived from an EMBL/GenBank/DDBJ whole genome shotgun (WGS) entry which is preliminary data.</text>
</comment>
<evidence type="ECO:0000313" key="4">
    <source>
        <dbReference type="Proteomes" id="UP000052013"/>
    </source>
</evidence>
<accession>A0A0R1SDY7</accession>
<evidence type="ECO:0000256" key="1">
    <source>
        <dbReference type="ARBA" id="ARBA00010646"/>
    </source>
</evidence>
<dbReference type="Pfam" id="PF19087">
    <property type="entry name" value="DUF5776"/>
    <property type="match status" value="1"/>
</dbReference>
<organism evidence="3 4">
    <name type="scientific">Lentilactobacillus diolivorans DSM 14421</name>
    <dbReference type="NCBI Taxonomy" id="1423739"/>
    <lineage>
        <taxon>Bacteria</taxon>
        <taxon>Bacillati</taxon>
        <taxon>Bacillota</taxon>
        <taxon>Bacilli</taxon>
        <taxon>Lactobacillales</taxon>
        <taxon>Lactobacillaceae</taxon>
        <taxon>Lentilactobacillus</taxon>
    </lineage>
</organism>
<dbReference type="PROSITE" id="PS51904">
    <property type="entry name" value="GLYCOSYL_HYDROL_F25_2"/>
    <property type="match status" value="1"/>
</dbReference>
<comment type="similarity">
    <text evidence="1">Belongs to the glycosyl hydrolase 25 family.</text>
</comment>
<dbReference type="STRING" id="1423739.FC85_GL002683"/>
<dbReference type="InterPro" id="IPR002053">
    <property type="entry name" value="Glyco_hydro_25"/>
</dbReference>